<protein>
    <submittedName>
        <fullName evidence="8">Transposase, IS4 family</fullName>
    </submittedName>
</protein>
<evidence type="ECO:0000313" key="9">
    <source>
        <dbReference type="Proteomes" id="UP000000374"/>
    </source>
</evidence>
<dbReference type="InterPro" id="IPR008490">
    <property type="entry name" value="Transposase_InsH_N"/>
</dbReference>
<organism evidence="8 9">
    <name type="scientific">Verminephrobacter eiseniae (strain EF01-2)</name>
    <dbReference type="NCBI Taxonomy" id="391735"/>
    <lineage>
        <taxon>Bacteria</taxon>
        <taxon>Pseudomonadati</taxon>
        <taxon>Pseudomonadota</taxon>
        <taxon>Betaproteobacteria</taxon>
        <taxon>Burkholderiales</taxon>
        <taxon>Comamonadaceae</taxon>
        <taxon>Verminephrobacter</taxon>
    </lineage>
</organism>
<dbReference type="InterPro" id="IPR002559">
    <property type="entry name" value="Transposase_11"/>
</dbReference>
<keyword evidence="3" id="KW-0815">Transposition</keyword>
<dbReference type="HOGENOM" id="CLU_049873_1_2_4"/>
<evidence type="ECO:0000259" key="6">
    <source>
        <dbReference type="Pfam" id="PF01609"/>
    </source>
</evidence>
<evidence type="ECO:0000256" key="2">
    <source>
        <dbReference type="ARBA" id="ARBA00010075"/>
    </source>
</evidence>
<name>A1WHE4_VEREI</name>
<feature type="domain" description="Transposase InsH N-terminal" evidence="7">
    <location>
        <begin position="132"/>
        <end position="170"/>
    </location>
</feature>
<dbReference type="GO" id="GO:0004803">
    <property type="term" value="F:transposase activity"/>
    <property type="evidence" value="ECO:0007669"/>
    <property type="project" value="InterPro"/>
</dbReference>
<dbReference type="Pfam" id="PF05598">
    <property type="entry name" value="DUF772"/>
    <property type="match status" value="2"/>
</dbReference>
<comment type="function">
    <text evidence="1">Involved in the transposition of the insertion sequence IS5.</text>
</comment>
<dbReference type="PANTHER" id="PTHR35604:SF2">
    <property type="entry name" value="TRANSPOSASE INSH FOR INSERTION SEQUENCE ELEMENT IS5A-RELATED"/>
    <property type="match status" value="1"/>
</dbReference>
<dbReference type="KEGG" id="vei:Veis_1283"/>
<dbReference type="Proteomes" id="UP000000374">
    <property type="component" value="Chromosome"/>
</dbReference>
<evidence type="ECO:0000256" key="5">
    <source>
        <dbReference type="ARBA" id="ARBA00023172"/>
    </source>
</evidence>
<comment type="similarity">
    <text evidence="2">Belongs to the transposase 11 family.</text>
</comment>
<evidence type="ECO:0000256" key="3">
    <source>
        <dbReference type="ARBA" id="ARBA00022578"/>
    </source>
</evidence>
<dbReference type="AlphaFoldDB" id="A1WHE4"/>
<feature type="domain" description="Transposase IS4-like" evidence="6">
    <location>
        <begin position="198"/>
        <end position="288"/>
    </location>
</feature>
<feature type="domain" description="Transposase InsH N-terminal" evidence="7">
    <location>
        <begin position="21"/>
        <end position="80"/>
    </location>
</feature>
<dbReference type="EMBL" id="CP000542">
    <property type="protein sequence ID" value="ABM57051.1"/>
    <property type="molecule type" value="Genomic_DNA"/>
</dbReference>
<evidence type="ECO:0000313" key="8">
    <source>
        <dbReference type="EMBL" id="ABM57051.1"/>
    </source>
</evidence>
<gene>
    <name evidence="8" type="ordered locus">Veis_1283</name>
</gene>
<dbReference type="GO" id="GO:0006313">
    <property type="term" value="P:DNA transposition"/>
    <property type="evidence" value="ECO:0007669"/>
    <property type="project" value="InterPro"/>
</dbReference>
<keyword evidence="4" id="KW-0238">DNA-binding</keyword>
<keyword evidence="5" id="KW-0233">DNA recombination</keyword>
<sequence>MLKQQTLAIAADQSESFDRYRRQTRRDEFLVTMERVVPWAELCAVIEPFYPKAGNGRPPVRLARMLRMYFVRHWFNLVSRHRSSVGLRWPSKRIAALHRLPIRSVLAARCALRCAPMAACSLRHLIRDATLADEACEEALLDSVALRRFVGIYLGCARVPDGTTLLKFRRLLEQHDLGAALFAQVGQVLQDKGMKLGTGTIVDATAISALSSTKNAEGERDPEMHQTCKGQQWYFGMKLHIGVDSKTGLAHSAVVTAAHVHDKHPLPQLLHRAEQEVYGDSAYASQQDLIGSKARWPRTAPMSA</sequence>
<evidence type="ECO:0000259" key="7">
    <source>
        <dbReference type="Pfam" id="PF05598"/>
    </source>
</evidence>
<dbReference type="InterPro" id="IPR047959">
    <property type="entry name" value="Transpos_IS5"/>
</dbReference>
<dbReference type="GO" id="GO:0003677">
    <property type="term" value="F:DNA binding"/>
    <property type="evidence" value="ECO:0007669"/>
    <property type="project" value="UniProtKB-KW"/>
</dbReference>
<dbReference type="Pfam" id="PF01609">
    <property type="entry name" value="DDE_Tnp_1"/>
    <property type="match status" value="1"/>
</dbReference>
<proteinExistence type="inferred from homology"/>
<dbReference type="NCBIfam" id="NF033581">
    <property type="entry name" value="transpos_IS5_4"/>
    <property type="match status" value="1"/>
</dbReference>
<reference evidence="9" key="1">
    <citation type="submission" date="2006-12" db="EMBL/GenBank/DDBJ databases">
        <title>Complete sequence of chromosome 1 of Verminephrobacter eiseniae EF01-2.</title>
        <authorList>
            <person name="Copeland A."/>
            <person name="Lucas S."/>
            <person name="Lapidus A."/>
            <person name="Barry K."/>
            <person name="Detter J.C."/>
            <person name="Glavina del Rio T."/>
            <person name="Dalin E."/>
            <person name="Tice H."/>
            <person name="Pitluck S."/>
            <person name="Chertkov O."/>
            <person name="Brettin T."/>
            <person name="Bruce D."/>
            <person name="Han C."/>
            <person name="Tapia R."/>
            <person name="Gilna P."/>
            <person name="Schmutz J."/>
            <person name="Larimer F."/>
            <person name="Land M."/>
            <person name="Hauser L."/>
            <person name="Kyrpides N."/>
            <person name="Kim E."/>
            <person name="Stahl D."/>
            <person name="Richardson P."/>
        </authorList>
    </citation>
    <scope>NUCLEOTIDE SEQUENCE [LARGE SCALE GENOMIC DNA]</scope>
    <source>
        <strain evidence="9">EF01-2</strain>
    </source>
</reference>
<dbReference type="STRING" id="391735.Veis_1283"/>
<dbReference type="eggNOG" id="COG3039">
    <property type="taxonomic scope" value="Bacteria"/>
</dbReference>
<keyword evidence="9" id="KW-1185">Reference proteome</keyword>
<evidence type="ECO:0000256" key="4">
    <source>
        <dbReference type="ARBA" id="ARBA00023125"/>
    </source>
</evidence>
<evidence type="ECO:0000256" key="1">
    <source>
        <dbReference type="ARBA" id="ARBA00003544"/>
    </source>
</evidence>
<accession>A1WHE4</accession>
<dbReference type="PANTHER" id="PTHR35604">
    <property type="entry name" value="TRANSPOSASE INSH FOR INSERTION SEQUENCE ELEMENT IS5A-RELATED"/>
    <property type="match status" value="1"/>
</dbReference>